<keyword evidence="2" id="KW-0812">Transmembrane</keyword>
<gene>
    <name evidence="4" type="ORF">A8F95_01950</name>
</gene>
<name>A0A1B9B8T7_9BACI</name>
<dbReference type="Gene3D" id="3.10.560.10">
    <property type="entry name" value="Outer membrane lipoprotein wza domain like"/>
    <property type="match status" value="1"/>
</dbReference>
<feature type="transmembrane region" description="Helical" evidence="2">
    <location>
        <begin position="25"/>
        <end position="42"/>
    </location>
</feature>
<evidence type="ECO:0000256" key="1">
    <source>
        <dbReference type="SAM" id="MobiDB-lite"/>
    </source>
</evidence>
<keyword evidence="2" id="KW-1133">Transmembrane helix</keyword>
<accession>A0A1B9B8T7</accession>
<feature type="compositionally biased region" description="Polar residues" evidence="1">
    <location>
        <begin position="154"/>
        <end position="168"/>
    </location>
</feature>
<dbReference type="PANTHER" id="PTHR21180:SF32">
    <property type="entry name" value="ENDONUCLEASE_EXONUCLEASE_PHOSPHATASE FAMILY DOMAIN-CONTAINING PROTEIN 1"/>
    <property type="match status" value="1"/>
</dbReference>
<dbReference type="NCBIfam" id="TIGR00426">
    <property type="entry name" value="competence protein ComEA helix-hairpin-helix repeat region"/>
    <property type="match status" value="1"/>
</dbReference>
<dbReference type="GO" id="GO:0003677">
    <property type="term" value="F:DNA binding"/>
    <property type="evidence" value="ECO:0007669"/>
    <property type="project" value="InterPro"/>
</dbReference>
<evidence type="ECO:0000256" key="2">
    <source>
        <dbReference type="SAM" id="Phobius"/>
    </source>
</evidence>
<protein>
    <recommendedName>
        <fullName evidence="3">Helix-hairpin-helix DNA-binding motif class 1 domain-containing protein</fullName>
    </recommendedName>
</protein>
<comment type="caution">
    <text evidence="4">The sequence shown here is derived from an EMBL/GenBank/DDBJ whole genome shotgun (WGS) entry which is preliminary data.</text>
</comment>
<feature type="region of interest" description="Disordered" evidence="1">
    <location>
        <begin position="138"/>
        <end position="168"/>
    </location>
</feature>
<dbReference type="InterPro" id="IPR010994">
    <property type="entry name" value="RuvA_2-like"/>
</dbReference>
<evidence type="ECO:0000313" key="5">
    <source>
        <dbReference type="Proteomes" id="UP000092578"/>
    </source>
</evidence>
<dbReference type="Proteomes" id="UP000092578">
    <property type="component" value="Unassembled WGS sequence"/>
</dbReference>
<dbReference type="GO" id="GO:0015628">
    <property type="term" value="P:protein secretion by the type II secretion system"/>
    <property type="evidence" value="ECO:0007669"/>
    <property type="project" value="TreeGrafter"/>
</dbReference>
<dbReference type="InterPro" id="IPR051675">
    <property type="entry name" value="Endo/Exo/Phosphatase_dom_1"/>
</dbReference>
<evidence type="ECO:0000313" key="4">
    <source>
        <dbReference type="EMBL" id="OCA92491.1"/>
    </source>
</evidence>
<dbReference type="Pfam" id="PF10531">
    <property type="entry name" value="SLBB"/>
    <property type="match status" value="1"/>
</dbReference>
<feature type="domain" description="Helix-hairpin-helix DNA-binding motif class 1" evidence="3">
    <location>
        <begin position="206"/>
        <end position="225"/>
    </location>
</feature>
<sequence>MKKNLVYEKEVKILDLKAIVSKYKVYFLIGGIVAAFGLYQLTGEETPPAVPLLEESVQTEQSVSPPLTTPPLELQEPAVLMVDIKGAVASPGIYSLKNGERIHDAIEKAGGFQQEADRTAINLAQKLQDEMVVYVPKNGEEPPAELPAAVPPQGSAQGNSPENGGSSININQASAEELQQLPGIGKAKAQAIIEYRETTGAFSKPEDLKNVSGIGEKTFEKMASLVVVQ</sequence>
<dbReference type="PANTHER" id="PTHR21180">
    <property type="entry name" value="ENDONUCLEASE/EXONUCLEASE/PHOSPHATASE FAMILY DOMAIN-CONTAINING PROTEIN 1"/>
    <property type="match status" value="1"/>
</dbReference>
<dbReference type="EMBL" id="MAYT01000001">
    <property type="protein sequence ID" value="OCA92491.1"/>
    <property type="molecule type" value="Genomic_DNA"/>
</dbReference>
<dbReference type="GO" id="GO:0015627">
    <property type="term" value="C:type II protein secretion system complex"/>
    <property type="evidence" value="ECO:0007669"/>
    <property type="project" value="TreeGrafter"/>
</dbReference>
<evidence type="ECO:0000259" key="3">
    <source>
        <dbReference type="SMART" id="SM00278"/>
    </source>
</evidence>
<dbReference type="InterPro" id="IPR004509">
    <property type="entry name" value="Competence_ComEA_HhH"/>
</dbReference>
<dbReference type="Gene3D" id="1.10.150.280">
    <property type="entry name" value="AF1531-like domain"/>
    <property type="match status" value="1"/>
</dbReference>
<dbReference type="InterPro" id="IPR003583">
    <property type="entry name" value="Hlx-hairpin-Hlx_DNA-bd_motif"/>
</dbReference>
<feature type="domain" description="Helix-hairpin-helix DNA-binding motif class 1" evidence="3">
    <location>
        <begin position="176"/>
        <end position="195"/>
    </location>
</feature>
<dbReference type="SUPFAM" id="SSF47781">
    <property type="entry name" value="RuvA domain 2-like"/>
    <property type="match status" value="1"/>
</dbReference>
<reference evidence="5" key="1">
    <citation type="submission" date="2016-05" db="EMBL/GenBank/DDBJ databases">
        <authorList>
            <person name="Liu B."/>
            <person name="Wang J."/>
            <person name="Zhu Y."/>
            <person name="Liu G."/>
            <person name="Chen Q."/>
            <person name="Chen Z."/>
            <person name="Lan J."/>
            <person name="Che J."/>
            <person name="Ge C."/>
            <person name="Shi H."/>
            <person name="Pan Z."/>
            <person name="Liu X."/>
        </authorList>
    </citation>
    <scope>NUCLEOTIDE SEQUENCE [LARGE SCALE GENOMIC DNA]</scope>
    <source>
        <strain evidence="5">FJAT-27215</strain>
    </source>
</reference>
<keyword evidence="2" id="KW-0472">Membrane</keyword>
<dbReference type="GO" id="GO:0006281">
    <property type="term" value="P:DNA repair"/>
    <property type="evidence" value="ECO:0007669"/>
    <property type="project" value="InterPro"/>
</dbReference>
<dbReference type="Pfam" id="PF12836">
    <property type="entry name" value="HHH_3"/>
    <property type="match status" value="1"/>
</dbReference>
<proteinExistence type="predicted"/>
<dbReference type="SMART" id="SM00278">
    <property type="entry name" value="HhH1"/>
    <property type="match status" value="2"/>
</dbReference>
<keyword evidence="5" id="KW-1185">Reference proteome</keyword>
<dbReference type="InterPro" id="IPR019554">
    <property type="entry name" value="Soluble_ligand-bd"/>
</dbReference>
<dbReference type="AlphaFoldDB" id="A0A1B9B8T7"/>
<organism evidence="4 5">
    <name type="scientific">Pseudobacillus wudalianchiensis</name>
    <dbReference type="NCBI Taxonomy" id="1743143"/>
    <lineage>
        <taxon>Bacteria</taxon>
        <taxon>Bacillati</taxon>
        <taxon>Bacillota</taxon>
        <taxon>Bacilli</taxon>
        <taxon>Bacillales</taxon>
        <taxon>Bacillaceae</taxon>
        <taxon>Pseudobacillus</taxon>
    </lineage>
</organism>